<feature type="domain" description="Glycosyltransferase subfamily 4-like N-terminal" evidence="5">
    <location>
        <begin position="22"/>
        <end position="182"/>
    </location>
</feature>
<feature type="compositionally biased region" description="Basic residues" evidence="3">
    <location>
        <begin position="379"/>
        <end position="388"/>
    </location>
</feature>
<keyword evidence="2" id="KW-0808">Transferase</keyword>
<evidence type="ECO:0000256" key="1">
    <source>
        <dbReference type="ARBA" id="ARBA00022676"/>
    </source>
</evidence>
<reference evidence="6 7" key="1">
    <citation type="submission" date="2018-03" db="EMBL/GenBank/DDBJ databases">
        <title>Bacteriophage NCPPB3778 and a type I-E CRISPR drive the evolution of the US Biological Select Agent, Rathayibacter toxicus.</title>
        <authorList>
            <person name="Davis E.W.II."/>
            <person name="Tabima J.F."/>
            <person name="Weisberg A.J."/>
            <person name="Dantas Lopes L."/>
            <person name="Wiseman M.S."/>
            <person name="Wiseman M.S."/>
            <person name="Pupko T."/>
            <person name="Belcher M.S."/>
            <person name="Sechler A.J."/>
            <person name="Tancos M.A."/>
            <person name="Schroeder B.K."/>
            <person name="Murray T.D."/>
            <person name="Luster D.G."/>
            <person name="Schneider W.L."/>
            <person name="Rogers E."/>
            <person name="Andreote F.D."/>
            <person name="Grunwald N.J."/>
            <person name="Putnam M.L."/>
            <person name="Chang J.H."/>
        </authorList>
    </citation>
    <scope>NUCLEOTIDE SEQUENCE [LARGE SCALE GENOMIC DNA]</scope>
    <source>
        <strain evidence="6 7">NCCPB 2253</strain>
    </source>
</reference>
<dbReference type="PANTHER" id="PTHR46401">
    <property type="entry name" value="GLYCOSYLTRANSFERASE WBBK-RELATED"/>
    <property type="match status" value="1"/>
</dbReference>
<dbReference type="Proteomes" id="UP000283946">
    <property type="component" value="Chromosome"/>
</dbReference>
<sequence length="399" mass="43558">MTARRGRLLVDATALAAPRLTGVGRVLLGLLRALDADEIAERVDVQLVVPASEARVLERFGFRTLRLRPVPLPRLLWSALTRLPAPGIDLLLGRGTYFFPNFRRWPLTRSRSLTFVHDVCFAVLPDLVPQERRQLLARSVSRWIGRSDLVLTGTPSSAAEVESALGVDPARVRVLPTTIDTELFYSRGDAEVARVRAEHSLGSYLLFVGSIERRKNLVTLVDAYRLADRPGGHTLLLVGADGWDNEDVHAAVTRAVEAGADVRFASAYVPDDDLPALLTGADAVAMPSWHEGFGLPALEAVACGTPVLAADIPGLRDALAGREDDAVFTAPGDRAAWTVAIEQALRSPRRVAARPIPGWNVGARQLLALAFAFEEPNPRRRRDNRRAAPRAGKGEKERR</sequence>
<evidence type="ECO:0000313" key="6">
    <source>
        <dbReference type="EMBL" id="AZZ55795.1"/>
    </source>
</evidence>
<accession>A0AAD1AEP7</accession>
<protein>
    <submittedName>
        <fullName evidence="6">Glycosyltransferase family 1 protein</fullName>
    </submittedName>
</protein>
<gene>
    <name evidence="6" type="ORF">C7V51_07830</name>
</gene>
<dbReference type="InterPro" id="IPR028098">
    <property type="entry name" value="Glyco_trans_4-like_N"/>
</dbReference>
<evidence type="ECO:0000256" key="3">
    <source>
        <dbReference type="SAM" id="MobiDB-lite"/>
    </source>
</evidence>
<dbReference type="GO" id="GO:0016757">
    <property type="term" value="F:glycosyltransferase activity"/>
    <property type="evidence" value="ECO:0007669"/>
    <property type="project" value="UniProtKB-KW"/>
</dbReference>
<dbReference type="GO" id="GO:0009103">
    <property type="term" value="P:lipopolysaccharide biosynthetic process"/>
    <property type="evidence" value="ECO:0007669"/>
    <property type="project" value="TreeGrafter"/>
</dbReference>
<organism evidence="6 7">
    <name type="scientific">Rathayibacter iranicus</name>
    <dbReference type="NCBI Taxonomy" id="59737"/>
    <lineage>
        <taxon>Bacteria</taxon>
        <taxon>Bacillati</taxon>
        <taxon>Actinomycetota</taxon>
        <taxon>Actinomycetes</taxon>
        <taxon>Micrococcales</taxon>
        <taxon>Microbacteriaceae</taxon>
        <taxon>Rathayibacter</taxon>
    </lineage>
</organism>
<dbReference type="EMBL" id="CP028130">
    <property type="protein sequence ID" value="AZZ55795.1"/>
    <property type="molecule type" value="Genomic_DNA"/>
</dbReference>
<dbReference type="KEGG" id="ria:C7V51_07830"/>
<dbReference type="Gene3D" id="3.40.50.2000">
    <property type="entry name" value="Glycogen Phosphorylase B"/>
    <property type="match status" value="2"/>
</dbReference>
<dbReference type="InterPro" id="IPR001296">
    <property type="entry name" value="Glyco_trans_1"/>
</dbReference>
<feature type="domain" description="Glycosyl transferase family 1" evidence="4">
    <location>
        <begin position="204"/>
        <end position="348"/>
    </location>
</feature>
<dbReference type="AlphaFoldDB" id="A0AAD1AEP7"/>
<evidence type="ECO:0000313" key="7">
    <source>
        <dbReference type="Proteomes" id="UP000283946"/>
    </source>
</evidence>
<evidence type="ECO:0000259" key="4">
    <source>
        <dbReference type="Pfam" id="PF00534"/>
    </source>
</evidence>
<dbReference type="RefSeq" id="WP_104264933.1">
    <property type="nucleotide sequence ID" value="NZ_CP028130.1"/>
</dbReference>
<proteinExistence type="predicted"/>
<name>A0AAD1AEP7_9MICO</name>
<dbReference type="SUPFAM" id="SSF53756">
    <property type="entry name" value="UDP-Glycosyltransferase/glycogen phosphorylase"/>
    <property type="match status" value="1"/>
</dbReference>
<evidence type="ECO:0000259" key="5">
    <source>
        <dbReference type="Pfam" id="PF13439"/>
    </source>
</evidence>
<dbReference type="Pfam" id="PF13439">
    <property type="entry name" value="Glyco_transf_4"/>
    <property type="match status" value="1"/>
</dbReference>
<feature type="region of interest" description="Disordered" evidence="3">
    <location>
        <begin position="377"/>
        <end position="399"/>
    </location>
</feature>
<dbReference type="PANTHER" id="PTHR46401:SF2">
    <property type="entry name" value="GLYCOSYLTRANSFERASE WBBK-RELATED"/>
    <property type="match status" value="1"/>
</dbReference>
<dbReference type="CDD" id="cd03809">
    <property type="entry name" value="GT4_MtfB-like"/>
    <property type="match status" value="1"/>
</dbReference>
<dbReference type="Pfam" id="PF00534">
    <property type="entry name" value="Glycos_transf_1"/>
    <property type="match status" value="1"/>
</dbReference>
<evidence type="ECO:0000256" key="2">
    <source>
        <dbReference type="ARBA" id="ARBA00022679"/>
    </source>
</evidence>
<keyword evidence="1" id="KW-0328">Glycosyltransferase</keyword>